<dbReference type="OrthoDB" id="9783269at2"/>
<dbReference type="SUPFAM" id="SSF53254">
    <property type="entry name" value="Phosphoglycerate mutase-like"/>
    <property type="match status" value="1"/>
</dbReference>
<proteinExistence type="predicted"/>
<evidence type="ECO:0000313" key="2">
    <source>
        <dbReference type="Proteomes" id="UP000298097"/>
    </source>
</evidence>
<dbReference type="Pfam" id="PF00300">
    <property type="entry name" value="His_Phos_1"/>
    <property type="match status" value="1"/>
</dbReference>
<dbReference type="PANTHER" id="PTHR48100:SF1">
    <property type="entry name" value="HISTIDINE PHOSPHATASE FAMILY PROTEIN-RELATED"/>
    <property type="match status" value="1"/>
</dbReference>
<dbReference type="AlphaFoldDB" id="A0A4R9H209"/>
<dbReference type="GO" id="GO:0016791">
    <property type="term" value="F:phosphatase activity"/>
    <property type="evidence" value="ECO:0007669"/>
    <property type="project" value="TreeGrafter"/>
</dbReference>
<dbReference type="InterPro" id="IPR029033">
    <property type="entry name" value="His_PPase_superfam"/>
</dbReference>
<accession>A0A4R9H209</accession>
<protein>
    <submittedName>
        <fullName evidence="1">Histidine phosphatase family protein</fullName>
    </submittedName>
</protein>
<comment type="caution">
    <text evidence="1">The sequence shown here is derived from an EMBL/GenBank/DDBJ whole genome shotgun (WGS) entry which is preliminary data.</text>
</comment>
<organism evidence="1 2">
    <name type="scientific">Leptospira andrefontaineae</name>
    <dbReference type="NCBI Taxonomy" id="2484976"/>
    <lineage>
        <taxon>Bacteria</taxon>
        <taxon>Pseudomonadati</taxon>
        <taxon>Spirochaetota</taxon>
        <taxon>Spirochaetia</taxon>
        <taxon>Leptospirales</taxon>
        <taxon>Leptospiraceae</taxon>
        <taxon>Leptospira</taxon>
    </lineage>
</organism>
<keyword evidence="2" id="KW-1185">Reference proteome</keyword>
<reference evidence="1" key="1">
    <citation type="journal article" date="2019" name="PLoS Negl. Trop. Dis.">
        <title>Revisiting the worldwide diversity of Leptospira species in the environment.</title>
        <authorList>
            <person name="Vincent A.T."/>
            <person name="Schiettekatte O."/>
            <person name="Bourhy P."/>
            <person name="Veyrier F.J."/>
            <person name="Picardeau M."/>
        </authorList>
    </citation>
    <scope>NUCLEOTIDE SEQUENCE [LARGE SCALE GENOMIC DNA]</scope>
    <source>
        <strain evidence="1">201800301</strain>
    </source>
</reference>
<sequence length="227" mass="26090">MEKGQKPISSCISEFRKHMKKSLCLLRHPHISSEYGGKYLGRKEVSLSENGFQEIERIKEKVEKKFLRGKIYSSPAKQCKEILEVLEFPNGSQAEFKEELQELDFGDWEGRTFSELAETNLEGLKKFSDFFPSFRFPNGESLREFQTRAEVFKDYILSSSDPNILILSHGGILSILLCSFLNVPASFYTKFKFSPSTLVYLDVFKNGQAVLTDLIRISSTRRCEWPG</sequence>
<dbReference type="Proteomes" id="UP000298097">
    <property type="component" value="Unassembled WGS sequence"/>
</dbReference>
<dbReference type="InterPro" id="IPR050275">
    <property type="entry name" value="PGM_Phosphatase"/>
</dbReference>
<dbReference type="Gene3D" id="3.40.50.1240">
    <property type="entry name" value="Phosphoglycerate mutase-like"/>
    <property type="match status" value="1"/>
</dbReference>
<dbReference type="EMBL" id="RQEY01000018">
    <property type="protein sequence ID" value="TGK38719.1"/>
    <property type="molecule type" value="Genomic_DNA"/>
</dbReference>
<dbReference type="InterPro" id="IPR013078">
    <property type="entry name" value="His_Pase_superF_clade-1"/>
</dbReference>
<name>A0A4R9H209_9LEPT</name>
<evidence type="ECO:0000313" key="1">
    <source>
        <dbReference type="EMBL" id="TGK38719.1"/>
    </source>
</evidence>
<dbReference type="CDD" id="cd07067">
    <property type="entry name" value="HP_PGM_like"/>
    <property type="match status" value="1"/>
</dbReference>
<dbReference type="PANTHER" id="PTHR48100">
    <property type="entry name" value="BROAD-SPECIFICITY PHOSPHATASE YOR283W-RELATED"/>
    <property type="match status" value="1"/>
</dbReference>
<dbReference type="GO" id="GO:0005737">
    <property type="term" value="C:cytoplasm"/>
    <property type="evidence" value="ECO:0007669"/>
    <property type="project" value="TreeGrafter"/>
</dbReference>
<gene>
    <name evidence="1" type="ORF">EHO65_11790</name>
</gene>